<reference evidence="1 2" key="1">
    <citation type="submission" date="2021-06" db="EMBL/GenBank/DDBJ databases">
        <authorList>
            <person name="Palmer J.M."/>
        </authorList>
    </citation>
    <scope>NUCLEOTIDE SEQUENCE [LARGE SCALE GENOMIC DNA]</scope>
    <source>
        <strain evidence="1 2">GA_2019</strain>
        <tissue evidence="1">Muscle</tissue>
    </source>
</reference>
<dbReference type="EMBL" id="JAHRIO010075147">
    <property type="protein sequence ID" value="MEQ2183284.1"/>
    <property type="molecule type" value="Genomic_DNA"/>
</dbReference>
<comment type="caution">
    <text evidence="1">The sequence shown here is derived from an EMBL/GenBank/DDBJ whole genome shotgun (WGS) entry which is preliminary data.</text>
</comment>
<sequence length="105" mass="11630">MLVSNILLYTAPDVFMAPERQNLEDYVLRLPTQSFDQRPGNIRQSALIPPILLLSSCSHFSRPPPPSKLLSVRRIIKPCGTVVGPSFLTCQKLVGGRSNALKQTQ</sequence>
<keyword evidence="2" id="KW-1185">Reference proteome</keyword>
<gene>
    <name evidence="1" type="ORF">GOODEAATRI_031159</name>
</gene>
<name>A0ABV0PIH1_9TELE</name>
<proteinExistence type="predicted"/>
<dbReference type="Proteomes" id="UP001476798">
    <property type="component" value="Unassembled WGS sequence"/>
</dbReference>
<evidence type="ECO:0000313" key="2">
    <source>
        <dbReference type="Proteomes" id="UP001476798"/>
    </source>
</evidence>
<protein>
    <submittedName>
        <fullName evidence="1">Uncharacterized protein</fullName>
    </submittedName>
</protein>
<organism evidence="1 2">
    <name type="scientific">Goodea atripinnis</name>
    <dbReference type="NCBI Taxonomy" id="208336"/>
    <lineage>
        <taxon>Eukaryota</taxon>
        <taxon>Metazoa</taxon>
        <taxon>Chordata</taxon>
        <taxon>Craniata</taxon>
        <taxon>Vertebrata</taxon>
        <taxon>Euteleostomi</taxon>
        <taxon>Actinopterygii</taxon>
        <taxon>Neopterygii</taxon>
        <taxon>Teleostei</taxon>
        <taxon>Neoteleostei</taxon>
        <taxon>Acanthomorphata</taxon>
        <taxon>Ovalentaria</taxon>
        <taxon>Atherinomorphae</taxon>
        <taxon>Cyprinodontiformes</taxon>
        <taxon>Goodeidae</taxon>
        <taxon>Goodea</taxon>
    </lineage>
</organism>
<evidence type="ECO:0000313" key="1">
    <source>
        <dbReference type="EMBL" id="MEQ2183284.1"/>
    </source>
</evidence>
<accession>A0ABV0PIH1</accession>